<evidence type="ECO:0000313" key="3">
    <source>
        <dbReference type="Proteomes" id="UP000004968"/>
    </source>
</evidence>
<protein>
    <submittedName>
        <fullName evidence="2">Uncharacterized protein</fullName>
    </submittedName>
</protein>
<comment type="caution">
    <text evidence="2">The sequence shown here is derived from an EMBL/GenBank/DDBJ whole genome shotgun (WGS) entry which is preliminary data.</text>
</comment>
<name>D3ACI3_9FIRM</name>
<organism evidence="2 3">
    <name type="scientific">Hungatella hathewayi DSM 13479</name>
    <dbReference type="NCBI Taxonomy" id="566550"/>
    <lineage>
        <taxon>Bacteria</taxon>
        <taxon>Bacillati</taxon>
        <taxon>Bacillota</taxon>
        <taxon>Clostridia</taxon>
        <taxon>Lachnospirales</taxon>
        <taxon>Lachnospiraceae</taxon>
        <taxon>Hungatella</taxon>
    </lineage>
</organism>
<evidence type="ECO:0000256" key="1">
    <source>
        <dbReference type="SAM" id="SignalP"/>
    </source>
</evidence>
<proteinExistence type="predicted"/>
<dbReference type="Proteomes" id="UP000004968">
    <property type="component" value="Unassembled WGS sequence"/>
</dbReference>
<reference evidence="2 3" key="1">
    <citation type="submission" date="2010-01" db="EMBL/GenBank/DDBJ databases">
        <authorList>
            <person name="Weinstock G."/>
            <person name="Sodergren E."/>
            <person name="Clifton S."/>
            <person name="Fulton L."/>
            <person name="Fulton B."/>
            <person name="Courtney L."/>
            <person name="Fronick C."/>
            <person name="Harrison M."/>
            <person name="Strong C."/>
            <person name="Farmer C."/>
            <person name="Delahaunty K."/>
            <person name="Markovic C."/>
            <person name="Hall O."/>
            <person name="Minx P."/>
            <person name="Tomlinson C."/>
            <person name="Mitreva M."/>
            <person name="Nelson J."/>
            <person name="Hou S."/>
            <person name="Wollam A."/>
            <person name="Pepin K.H."/>
            <person name="Johnson M."/>
            <person name="Bhonagiri V."/>
            <person name="Nash W.E."/>
            <person name="Warren W."/>
            <person name="Chinwalla A."/>
            <person name="Mardis E.R."/>
            <person name="Wilson R.K."/>
        </authorList>
    </citation>
    <scope>NUCLEOTIDE SEQUENCE [LARGE SCALE GENOMIC DNA]</scope>
    <source>
        <strain evidence="2 3">DSM 13479</strain>
    </source>
</reference>
<feature type="non-terminal residue" evidence="2">
    <location>
        <position position="74"/>
    </location>
</feature>
<dbReference type="HOGENOM" id="CLU_2693572_0_0_9"/>
<evidence type="ECO:0000313" key="2">
    <source>
        <dbReference type="EMBL" id="EFD00472.1"/>
    </source>
</evidence>
<keyword evidence="1" id="KW-0732">Signal</keyword>
<feature type="chain" id="PRO_5003040074" evidence="1">
    <location>
        <begin position="28"/>
        <end position="74"/>
    </location>
</feature>
<dbReference type="EMBL" id="ACIO01000084">
    <property type="protein sequence ID" value="EFD00472.1"/>
    <property type="molecule type" value="Genomic_DNA"/>
</dbReference>
<accession>D3ACI3</accession>
<dbReference type="AlphaFoldDB" id="D3ACI3"/>
<gene>
    <name evidence="2" type="ORF">CLOSTHATH_01311</name>
</gene>
<feature type="signal peptide" evidence="1">
    <location>
        <begin position="1"/>
        <end position="27"/>
    </location>
</feature>
<sequence length="74" mass="8030">MKRFGKLLALTAIVSVLGVSIPFQAFAASKTISSVTIYAGLEEMESGGTLPEETSFELKENSTGNYVYTNNSRY</sequence>